<reference evidence="1" key="1">
    <citation type="submission" date="2018-05" db="EMBL/GenBank/DDBJ databases">
        <authorList>
            <person name="Lanie J.A."/>
            <person name="Ng W.-L."/>
            <person name="Kazmierczak K.M."/>
            <person name="Andrzejewski T.M."/>
            <person name="Davidsen T.M."/>
            <person name="Wayne K.J."/>
            <person name="Tettelin H."/>
            <person name="Glass J.I."/>
            <person name="Rusch D."/>
            <person name="Podicherti R."/>
            <person name="Tsui H.-C.T."/>
            <person name="Winkler M.E."/>
        </authorList>
    </citation>
    <scope>NUCLEOTIDE SEQUENCE</scope>
</reference>
<feature type="non-terminal residue" evidence="1">
    <location>
        <position position="1"/>
    </location>
</feature>
<gene>
    <name evidence="1" type="ORF">METZ01_LOCUS412145</name>
</gene>
<accession>A0A382WMK6</accession>
<feature type="non-terminal residue" evidence="1">
    <location>
        <position position="69"/>
    </location>
</feature>
<name>A0A382WMK6_9ZZZZ</name>
<proteinExistence type="predicted"/>
<dbReference type="EMBL" id="UINC01160566">
    <property type="protein sequence ID" value="SVD59291.1"/>
    <property type="molecule type" value="Genomic_DNA"/>
</dbReference>
<organism evidence="1">
    <name type="scientific">marine metagenome</name>
    <dbReference type="NCBI Taxonomy" id="408172"/>
    <lineage>
        <taxon>unclassified sequences</taxon>
        <taxon>metagenomes</taxon>
        <taxon>ecological metagenomes</taxon>
    </lineage>
</organism>
<dbReference type="AlphaFoldDB" id="A0A382WMK6"/>
<evidence type="ECO:0000313" key="1">
    <source>
        <dbReference type="EMBL" id="SVD59291.1"/>
    </source>
</evidence>
<sequence length="69" mass="7909">MIQNRRRVRLFSIVAVMIIWHLFCQQVFGSVLDSAQTSQLAPSSYEVKIVESSELDYASHAYYSALLKL</sequence>
<protein>
    <submittedName>
        <fullName evidence="1">Uncharacterized protein</fullName>
    </submittedName>
</protein>